<dbReference type="EMBL" id="CANI01000073">
    <property type="protein sequence ID" value="CCM79879.1"/>
    <property type="molecule type" value="Genomic_DNA"/>
</dbReference>
<protein>
    <submittedName>
        <fullName evidence="1">Uncharacterized protein</fullName>
    </submittedName>
</protein>
<name>K0Q6H7_9HYPH</name>
<keyword evidence="2" id="KW-1185">Reference proteome</keyword>
<dbReference type="Proteomes" id="UP000009319">
    <property type="component" value="Unassembled WGS sequence"/>
</dbReference>
<gene>
    <name evidence="1" type="ORF">BN77_p2100017</name>
</gene>
<reference evidence="1 2" key="1">
    <citation type="journal article" date="2013" name="Genome Announc.">
        <title>Draft Genome Sequence of Rhizobium mesoamericanum STM3625, a Nitrogen-Fixing Symbiont of Mimosa pudica Isolated in French Guiana (South America).</title>
        <authorList>
            <person name="Moulin L."/>
            <person name="Mornico D."/>
            <person name="Melkonian R."/>
            <person name="Klonowska A."/>
        </authorList>
    </citation>
    <scope>NUCLEOTIDE SEQUENCE [LARGE SCALE GENOMIC DNA]</scope>
    <source>
        <strain evidence="1 2">STM3625</strain>
    </source>
</reference>
<organism evidence="1 2">
    <name type="scientific">Rhizobium mesoamericanum STM3625</name>
    <dbReference type="NCBI Taxonomy" id="1211777"/>
    <lineage>
        <taxon>Bacteria</taxon>
        <taxon>Pseudomonadati</taxon>
        <taxon>Pseudomonadota</taxon>
        <taxon>Alphaproteobacteria</taxon>
        <taxon>Hyphomicrobiales</taxon>
        <taxon>Rhizobiaceae</taxon>
        <taxon>Rhizobium/Agrobacterium group</taxon>
        <taxon>Rhizobium</taxon>
    </lineage>
</organism>
<comment type="caution">
    <text evidence="1">The sequence shown here is derived from an EMBL/GenBank/DDBJ whole genome shotgun (WGS) entry which is preliminary data.</text>
</comment>
<dbReference type="HOGENOM" id="CLU_2919634_0_0_5"/>
<evidence type="ECO:0000313" key="1">
    <source>
        <dbReference type="EMBL" id="CCM79879.1"/>
    </source>
</evidence>
<proteinExistence type="predicted"/>
<accession>K0Q6H7</accession>
<sequence>MLPCQQRCAHMGKPLCDAQLKSSRALVEQSKGLASTNRLVSAERRFPELAETDDPDTASGQ</sequence>
<evidence type="ECO:0000313" key="2">
    <source>
        <dbReference type="Proteomes" id="UP000009319"/>
    </source>
</evidence>
<dbReference type="AlphaFoldDB" id="K0Q6H7"/>